<reference evidence="2" key="1">
    <citation type="submission" date="2019-07" db="EMBL/GenBank/DDBJ databases">
        <title>Annotation for the trematode Paragonimus miyazaki's.</title>
        <authorList>
            <person name="Choi Y.-J."/>
        </authorList>
    </citation>
    <scope>NUCLEOTIDE SEQUENCE</scope>
    <source>
        <strain evidence="2">Japan</strain>
    </source>
</reference>
<dbReference type="EMBL" id="JTDE01001352">
    <property type="protein sequence ID" value="KAF7259127.1"/>
    <property type="molecule type" value="Genomic_DNA"/>
</dbReference>
<dbReference type="InterPro" id="IPR031570">
    <property type="entry name" value="NBEA/BDCP_DUF4704"/>
</dbReference>
<protein>
    <recommendedName>
        <fullName evidence="1">DUF4704 domain-containing protein</fullName>
    </recommendedName>
</protein>
<dbReference type="PANTHER" id="PTHR13743">
    <property type="entry name" value="BEIGE/BEACH-RELATED"/>
    <property type="match status" value="1"/>
</dbReference>
<dbReference type="PANTHER" id="PTHR13743:SF123">
    <property type="entry name" value="PROTEIN FAN"/>
    <property type="match status" value="1"/>
</dbReference>
<gene>
    <name evidence="2" type="ORF">EG68_03462</name>
</gene>
<keyword evidence="3" id="KW-1185">Reference proteome</keyword>
<sequence length="1662" mass="186331">MGEPNALISWELFCNEKSYDALQTFLDVVRENHEVRSQQSGIDNNTESTSSTLTLPSNCITVLLETLEECLRNGLEFGRWDRVIDLVELLGLVCRIELKQLEVLQTGLFVELLEVLFEKVVESVWENQQLPDLLEKLVLLLKHVYDPPDSWNRWKNAHLDLSNPIGPTFPRPVTSGSSAVVGRLRVTLTECLQRSATEEKTWNLLTETYCLLAVGCKSFLSSDDVHFFLMTAFKIQRTNPMSLILATFIVYVLNNQETEDNKIEPTVERICLALESRDFLTHVEFFYLVCLVQTAERVRNLFRSHANSLTTVVGSSILHTQHNELRTRYAISLLASLTIEDHSSHSQSQFRVSTSHEDLSYHTANYLSELFYSSLEQRLIDAIPLCSVYRGCGAVQSLLESEPSGNPTSLDAITKALLSWAFGRLPVSDCFSFEHVAALRRSSRTCTSCKQPIVHQPVIVEAQVTSLLIRWITELTVTDQTKALVPYTSSVASLIDRVLKSLLVSLTTHGTIGRLSRSHCCEAGVIRKAIVPSLLRLCTVLANRVTNRNIPVEHFISPGCPPNPKDFSKSPDDTNPKMVSHEMHLVVRGLVQYLTLILETLGLHSMTAADFGSVLTLFRFETARVYGQNLLKSLTKIACPRLLHASVLPTSGYWLEFSRPDDSLLVLPLVPESSKKEISPPPDSMACIRTGHTGFGVHFWVSVDHGLDPTDSGISQGDHTSAQRHCLMRMLTTAGNGLEIFFTSHGYLVVAVYHSGECQFVTVCGPELLKPIQWYSLAVVFSLSRRLFINKHQLNVYLNGIRCFSGELKLPQINRDLCIFHIGGCPIWVDQITYCQLLKRLKIKPGGGRHKPFNSLLPLISGQPPDHNTKISEIGNYEIGAVQKIQLGEEKSVWGDLCAFRGQLVSVAVFNEAPLESTWNALAAKGPCDLTYLLDSEAYANNCKLAVYYHAKAVDTHQSICPDLLGESIGAPTFLGTSHYVSLAQTDPLYETPDVHNQSSVGGLDWYRHTMYKSKLFAGIPGTVLGARRFEAVKMTDSINQIGGLSVLLPVLRLLQQFPSCNSLSTVNQTSSPTEFKLPPLSTPTDIVLTPDEEEDLLESALKRYQFQLEKLDYIWERQLESNRRHTAPLLQCDQSEDGSNFTPPAKRQFQSLDPVESHLSSTSLFGVVLVHEYGFTYSSQLKTGSAPVISPIGTWLLLVRNLIATSPVNHKQLCRPKMLEALEYLLSKVNPLRLDAAVVAACHSLVLHTTCFHNRSGPNATEAAKELLTGCISDRASTDLSIDRSTLFLRKLFLNCHLWSHANPVARLEHIQHVILLARQHSRLFRRLLPVKYILEVMDHYYDVSDNDCHSVVSPMSMSASEESLLFHDYQSAGDIQHLESTVLRKVRYHFGELLEIILDKFVTLDDVKEIFMFLCGSSSINVINEVLEMLLRTVDHPKFNDRLVNFLYEPGTAINLYTFMLRPLGNVGTQAKKNALQLLCKLITNTRISDAHKVQILLEPLGGLTGFLAHHEELLPLLQDADCVGLFLQIFKTIRGRDLSGLLKFIELLRHSDMYLRIRVLEWLLTLLEDTPTLSVAETIAHQIVRIPAFFEPLSLLLVRTARDTPVGRSRVSTSCFGLNNHRPSSQYVRTPLPASPTSRLMVCHIFTLLTKYTNFSHAD</sequence>
<feature type="domain" description="DUF4704" evidence="1">
    <location>
        <begin position="1197"/>
        <end position="1495"/>
    </location>
</feature>
<proteinExistence type="predicted"/>
<evidence type="ECO:0000313" key="3">
    <source>
        <dbReference type="Proteomes" id="UP000822476"/>
    </source>
</evidence>
<comment type="caution">
    <text evidence="2">The sequence shown here is derived from an EMBL/GenBank/DDBJ whole genome shotgun (WGS) entry which is preliminary data.</text>
</comment>
<dbReference type="InterPro" id="IPR050865">
    <property type="entry name" value="BEACH_Domain"/>
</dbReference>
<dbReference type="Proteomes" id="UP000822476">
    <property type="component" value="Unassembled WGS sequence"/>
</dbReference>
<organism evidence="2 3">
    <name type="scientific">Paragonimus skrjabini miyazakii</name>
    <dbReference type="NCBI Taxonomy" id="59628"/>
    <lineage>
        <taxon>Eukaryota</taxon>
        <taxon>Metazoa</taxon>
        <taxon>Spiralia</taxon>
        <taxon>Lophotrochozoa</taxon>
        <taxon>Platyhelminthes</taxon>
        <taxon>Trematoda</taxon>
        <taxon>Digenea</taxon>
        <taxon>Plagiorchiida</taxon>
        <taxon>Troglotremata</taxon>
        <taxon>Troglotrematidae</taxon>
        <taxon>Paragonimus</taxon>
    </lineage>
</organism>
<evidence type="ECO:0000313" key="2">
    <source>
        <dbReference type="EMBL" id="KAF7259127.1"/>
    </source>
</evidence>
<accession>A0A8S9Z7Q1</accession>
<dbReference type="Pfam" id="PF15787">
    <property type="entry name" value="DUF4704"/>
    <property type="match status" value="1"/>
</dbReference>
<evidence type="ECO:0000259" key="1">
    <source>
        <dbReference type="Pfam" id="PF15787"/>
    </source>
</evidence>
<dbReference type="OrthoDB" id="6281623at2759"/>
<name>A0A8S9Z7Q1_9TREM</name>